<protein>
    <recommendedName>
        <fullName evidence="3">CopG family transcriptional regulator</fullName>
    </recommendedName>
</protein>
<organism evidence="1 2">
    <name type="scientific">Sphingomonas aurantiaca</name>
    <dbReference type="NCBI Taxonomy" id="185949"/>
    <lineage>
        <taxon>Bacteria</taxon>
        <taxon>Pseudomonadati</taxon>
        <taxon>Pseudomonadota</taxon>
        <taxon>Alphaproteobacteria</taxon>
        <taxon>Sphingomonadales</taxon>
        <taxon>Sphingomonadaceae</taxon>
        <taxon>Sphingomonas</taxon>
    </lineage>
</organism>
<name>A0A2T5GTD5_9SPHN</name>
<evidence type="ECO:0008006" key="3">
    <source>
        <dbReference type="Google" id="ProtNLM"/>
    </source>
</evidence>
<comment type="caution">
    <text evidence="1">The sequence shown here is derived from an EMBL/GenBank/DDBJ whole genome shotgun (WGS) entry which is preliminary data.</text>
</comment>
<proteinExistence type="predicted"/>
<evidence type="ECO:0000313" key="2">
    <source>
        <dbReference type="Proteomes" id="UP000244189"/>
    </source>
</evidence>
<keyword evidence="2" id="KW-1185">Reference proteome</keyword>
<dbReference type="AlphaFoldDB" id="A0A2T5GTD5"/>
<evidence type="ECO:0000313" key="1">
    <source>
        <dbReference type="EMBL" id="PTQ62585.1"/>
    </source>
</evidence>
<dbReference type="Proteomes" id="UP000244189">
    <property type="component" value="Unassembled WGS sequence"/>
</dbReference>
<accession>A0A2T5GTD5</accession>
<gene>
    <name evidence="1" type="ORF">C8J26_0866</name>
</gene>
<dbReference type="EMBL" id="QAOG01000001">
    <property type="protein sequence ID" value="PTQ62585.1"/>
    <property type="molecule type" value="Genomic_DNA"/>
</dbReference>
<reference evidence="1 2" key="1">
    <citation type="submission" date="2018-04" db="EMBL/GenBank/DDBJ databases">
        <title>Genomic Encyclopedia of Type Strains, Phase III (KMG-III): the genomes of soil and plant-associated and newly described type strains.</title>
        <authorList>
            <person name="Whitman W."/>
        </authorList>
    </citation>
    <scope>NUCLEOTIDE SEQUENCE [LARGE SCALE GENOMIC DNA]</scope>
    <source>
        <strain evidence="1 2">MA101b</strain>
    </source>
</reference>
<sequence>MNASVSITTPLDPATFAMVEELAKYRGITGEEFAAEAIREAAQHHADMRAFIQAGIDSADRGELISQEEMETWFEERVAARRQG</sequence>
<dbReference type="RefSeq" id="WP_107956813.1">
    <property type="nucleotide sequence ID" value="NZ_QAOG01000001.1"/>
</dbReference>